<sequence length="454" mass="49453">MAPADIMVVGHGEAELTDGSSHAHPTSAGHKTKEATVTVHEPASGSGSENIELEDQSDKLKATKSTYEDFQGMQRMGKEQQLVRHFRQLSMTSFVALATASWEIGLFIISPALIDGGRAGLIWSVLWCWVGFAPIYLSMAEMASMAPIAGAQYHWVSEFAPDKYQKFLSYLAGWVSTIAWQAGNAMGIFITGSLVQTIILINNDSYAFPAWQGTLLAILMVVIAYGANIYGAKVLPYWQNIFFALHILAYFAYIVPIWISAPAASHSQVWATFKNDGGWSSMGLALLVGQLTGVSEQCGIDTTAHMSEEVKNAAKVIPRTMMTVFVINFVLLFPAIVTICYHTPDLEAALSDSTTYPAIFVLRQSMSTGWVTVIIAIIALICCASCINYFAAVTRDLFAFARDNGLPFSPWISTIHPERHLPVNASMVSVLTATLLSLIYIGSPVAFYGTFVSK</sequence>
<gene>
    <name evidence="1" type="ORF">LTR37_005751</name>
</gene>
<comment type="caution">
    <text evidence="1">The sequence shown here is derived from an EMBL/GenBank/DDBJ whole genome shotgun (WGS) entry which is preliminary data.</text>
</comment>
<evidence type="ECO:0000313" key="2">
    <source>
        <dbReference type="Proteomes" id="UP001281147"/>
    </source>
</evidence>
<proteinExistence type="predicted"/>
<dbReference type="Proteomes" id="UP001281147">
    <property type="component" value="Unassembled WGS sequence"/>
</dbReference>
<name>A0ACC3NKC4_9PEZI</name>
<accession>A0ACC3NKC4</accession>
<evidence type="ECO:0000313" key="1">
    <source>
        <dbReference type="EMBL" id="KAK3717684.1"/>
    </source>
</evidence>
<keyword evidence="2" id="KW-1185">Reference proteome</keyword>
<dbReference type="EMBL" id="JAUTXU010000036">
    <property type="protein sequence ID" value="KAK3717684.1"/>
    <property type="molecule type" value="Genomic_DNA"/>
</dbReference>
<reference evidence="1" key="1">
    <citation type="submission" date="2023-07" db="EMBL/GenBank/DDBJ databases">
        <title>Black Yeasts Isolated from many extreme environments.</title>
        <authorList>
            <person name="Coleine C."/>
            <person name="Stajich J.E."/>
            <person name="Selbmann L."/>
        </authorList>
    </citation>
    <scope>NUCLEOTIDE SEQUENCE</scope>
    <source>
        <strain evidence="1">CCFEE 5714</strain>
    </source>
</reference>
<organism evidence="1 2">
    <name type="scientific">Vermiconidia calcicola</name>
    <dbReference type="NCBI Taxonomy" id="1690605"/>
    <lineage>
        <taxon>Eukaryota</taxon>
        <taxon>Fungi</taxon>
        <taxon>Dikarya</taxon>
        <taxon>Ascomycota</taxon>
        <taxon>Pezizomycotina</taxon>
        <taxon>Dothideomycetes</taxon>
        <taxon>Dothideomycetidae</taxon>
        <taxon>Mycosphaerellales</taxon>
        <taxon>Extremaceae</taxon>
        <taxon>Vermiconidia</taxon>
    </lineage>
</organism>
<protein>
    <submittedName>
        <fullName evidence="1">Uncharacterized protein</fullName>
    </submittedName>
</protein>